<dbReference type="CDD" id="cd11393">
    <property type="entry name" value="bHLH_AtbHLH_like"/>
    <property type="match status" value="1"/>
</dbReference>
<evidence type="ECO:0000313" key="7">
    <source>
        <dbReference type="Proteomes" id="UP000195402"/>
    </source>
</evidence>
<dbReference type="GO" id="GO:0000981">
    <property type="term" value="F:DNA-binding transcription factor activity, RNA polymerase II-specific"/>
    <property type="evidence" value="ECO:0007669"/>
    <property type="project" value="TreeGrafter"/>
</dbReference>
<keyword evidence="2" id="KW-0805">Transcription regulation</keyword>
<dbReference type="OMA" id="SLEMPGM"/>
<dbReference type="PANTHER" id="PTHR16223">
    <property type="entry name" value="TRANSCRIPTION FACTOR BHLH83-RELATED"/>
    <property type="match status" value="1"/>
</dbReference>
<dbReference type="Gene3D" id="4.10.280.10">
    <property type="entry name" value="Helix-loop-helix DNA-binding domain"/>
    <property type="match status" value="1"/>
</dbReference>
<evidence type="ECO:0000313" key="6">
    <source>
        <dbReference type="EMBL" id="OVA19073.1"/>
    </source>
</evidence>
<keyword evidence="7" id="KW-1185">Reference proteome</keyword>
<dbReference type="Pfam" id="PF00010">
    <property type="entry name" value="HLH"/>
    <property type="match status" value="1"/>
</dbReference>
<dbReference type="PANTHER" id="PTHR16223:SF177">
    <property type="entry name" value="TRANSCRIPTION FACTOR BHLH129"/>
    <property type="match status" value="1"/>
</dbReference>
<dbReference type="InParanoid" id="A0A200R8V1"/>
<comment type="subcellular location">
    <subcellularLocation>
        <location evidence="1">Nucleus</location>
    </subcellularLocation>
</comment>
<dbReference type="SUPFAM" id="SSF47459">
    <property type="entry name" value="HLH, helix-loop-helix DNA-binding domain"/>
    <property type="match status" value="1"/>
</dbReference>
<evidence type="ECO:0000256" key="4">
    <source>
        <dbReference type="ARBA" id="ARBA00023242"/>
    </source>
</evidence>
<feature type="domain" description="BHLH" evidence="5">
    <location>
        <begin position="284"/>
        <end position="334"/>
    </location>
</feature>
<evidence type="ECO:0000256" key="1">
    <source>
        <dbReference type="ARBA" id="ARBA00004123"/>
    </source>
</evidence>
<dbReference type="InterPro" id="IPR036638">
    <property type="entry name" value="HLH_DNA-bd_sf"/>
</dbReference>
<evidence type="ECO:0000259" key="5">
    <source>
        <dbReference type="PROSITE" id="PS50888"/>
    </source>
</evidence>
<reference evidence="6 7" key="1">
    <citation type="journal article" date="2017" name="Mol. Plant">
        <title>The Genome of Medicinal Plant Macleaya cordata Provides New Insights into Benzylisoquinoline Alkaloids Metabolism.</title>
        <authorList>
            <person name="Liu X."/>
            <person name="Liu Y."/>
            <person name="Huang P."/>
            <person name="Ma Y."/>
            <person name="Qing Z."/>
            <person name="Tang Q."/>
            <person name="Cao H."/>
            <person name="Cheng P."/>
            <person name="Zheng Y."/>
            <person name="Yuan Z."/>
            <person name="Zhou Y."/>
            <person name="Liu J."/>
            <person name="Tang Z."/>
            <person name="Zhuo Y."/>
            <person name="Zhang Y."/>
            <person name="Yu L."/>
            <person name="Huang J."/>
            <person name="Yang P."/>
            <person name="Peng Q."/>
            <person name="Zhang J."/>
            <person name="Jiang W."/>
            <person name="Zhang Z."/>
            <person name="Lin K."/>
            <person name="Ro D.K."/>
            <person name="Chen X."/>
            <person name="Xiong X."/>
            <person name="Shang Y."/>
            <person name="Huang S."/>
            <person name="Zeng J."/>
        </authorList>
    </citation>
    <scope>NUCLEOTIDE SEQUENCE [LARGE SCALE GENOMIC DNA]</scope>
    <source>
        <strain evidence="7">cv. BLH2017</strain>
        <tissue evidence="6">Root</tissue>
    </source>
</reference>
<accession>A0A200R8V1</accession>
<sequence>MYPSNHRPSQAGGLTRYVSAPGSFLTSVVDSLIGSDEEFSNVGSETLMGTHHQYFSGDSSSVTTESSCKTNGLPDLKQVYRNEGVGNGSAPTLQRSYGLSQLNVGDFATASNLRCGGGVGGGGGGGGGVGGSSPLTRHSSSPAGFFDHLMVDSAGFSITKGIGGYKSQAGTTTVGHGRLKTQLSFTQDSLSQISEVGESVAGVSSSDEGFTMGSWDDTNAIVFSNPPNKRAKNNNGDISGLRDIEAQSLFNLPNKTSLEIANVEKLLRLQNDSVPCKIRAKRGFATHPRSIAERERRGRISINLRKLEELVPNMDKQTSTADMLELAVQHIKGLQGEIQKLNKDLESCTCGCKQQAR</sequence>
<dbReference type="FunCoup" id="A0A200R8V1">
    <property type="interactions" value="581"/>
</dbReference>
<name>A0A200R8V1_MACCD</name>
<evidence type="ECO:0000256" key="2">
    <source>
        <dbReference type="ARBA" id="ARBA00023015"/>
    </source>
</evidence>
<dbReference type="AlphaFoldDB" id="A0A200R8V1"/>
<dbReference type="Proteomes" id="UP000195402">
    <property type="component" value="Unassembled WGS sequence"/>
</dbReference>
<dbReference type="InterPro" id="IPR045239">
    <property type="entry name" value="bHLH95_bHLH"/>
</dbReference>
<dbReference type="SMART" id="SM00353">
    <property type="entry name" value="HLH"/>
    <property type="match status" value="1"/>
</dbReference>
<dbReference type="STRING" id="56857.A0A200R8V1"/>
<dbReference type="GO" id="GO:0046983">
    <property type="term" value="F:protein dimerization activity"/>
    <property type="evidence" value="ECO:0007669"/>
    <property type="project" value="InterPro"/>
</dbReference>
<protein>
    <submittedName>
        <fullName evidence="6">Myc-type</fullName>
    </submittedName>
</protein>
<proteinExistence type="predicted"/>
<dbReference type="PROSITE" id="PS50888">
    <property type="entry name" value="BHLH"/>
    <property type="match status" value="1"/>
</dbReference>
<organism evidence="6 7">
    <name type="scientific">Macleaya cordata</name>
    <name type="common">Five-seeded plume-poppy</name>
    <name type="synonym">Bocconia cordata</name>
    <dbReference type="NCBI Taxonomy" id="56857"/>
    <lineage>
        <taxon>Eukaryota</taxon>
        <taxon>Viridiplantae</taxon>
        <taxon>Streptophyta</taxon>
        <taxon>Embryophyta</taxon>
        <taxon>Tracheophyta</taxon>
        <taxon>Spermatophyta</taxon>
        <taxon>Magnoliopsida</taxon>
        <taxon>Ranunculales</taxon>
        <taxon>Papaveraceae</taxon>
        <taxon>Papaveroideae</taxon>
        <taxon>Macleaya</taxon>
    </lineage>
</organism>
<evidence type="ECO:0000256" key="3">
    <source>
        <dbReference type="ARBA" id="ARBA00023163"/>
    </source>
</evidence>
<dbReference type="InterPro" id="IPR011598">
    <property type="entry name" value="bHLH_dom"/>
</dbReference>
<keyword evidence="3" id="KW-0804">Transcription</keyword>
<gene>
    <name evidence="6" type="ORF">BVC80_9031g8</name>
</gene>
<dbReference type="OrthoDB" id="2019494at2759"/>
<comment type="caution">
    <text evidence="6">The sequence shown here is derived from an EMBL/GenBank/DDBJ whole genome shotgun (WGS) entry which is preliminary data.</text>
</comment>
<dbReference type="GO" id="GO:0005634">
    <property type="term" value="C:nucleus"/>
    <property type="evidence" value="ECO:0007669"/>
    <property type="project" value="UniProtKB-SubCell"/>
</dbReference>
<dbReference type="InterPro" id="IPR045843">
    <property type="entry name" value="IND-like"/>
</dbReference>
<dbReference type="EMBL" id="MVGT01000270">
    <property type="protein sequence ID" value="OVA19073.1"/>
    <property type="molecule type" value="Genomic_DNA"/>
</dbReference>
<dbReference type="GO" id="GO:0000978">
    <property type="term" value="F:RNA polymerase II cis-regulatory region sequence-specific DNA binding"/>
    <property type="evidence" value="ECO:0007669"/>
    <property type="project" value="TreeGrafter"/>
</dbReference>
<keyword evidence="4" id="KW-0539">Nucleus</keyword>